<proteinExistence type="predicted"/>
<dbReference type="Pfam" id="PF01755">
    <property type="entry name" value="Glyco_transf_25"/>
    <property type="match status" value="1"/>
</dbReference>
<gene>
    <name evidence="2" type="ORF">GAQ44_18835</name>
</gene>
<protein>
    <submittedName>
        <fullName evidence="2">Glycosyltransferase family 25 protein</fullName>
    </submittedName>
</protein>
<dbReference type="AlphaFoldDB" id="A0A7J5GT46"/>
<keyword evidence="2" id="KW-0808">Transferase</keyword>
<sequence>MRTYIINLKRSVDRRIYMEGQCRKLPFLNVEYINAVDGRNMSPDERTAAFDEKEFEKRYSVKVRPGEIGCTLSHQKCYKKIVEERLPYALILEDDISLSVDIKAALEKIGEMMQTDIPTVVLLSGWYWYGNITHLEGEYKLANVYDAFLTHSYVINLAAAKLLIETRPYITADDWYYIRHKGVKLQAVLPHLINQLWDGDLTTTVNVEPGRNKSLKWKLLNLPRLSTMKFLKFIGHFEEA</sequence>
<dbReference type="EMBL" id="WCTY01000040">
    <property type="protein sequence ID" value="KAB4180643.1"/>
    <property type="molecule type" value="Genomic_DNA"/>
</dbReference>
<organism evidence="2 3">
    <name type="scientific">Bacteroides uniformis</name>
    <dbReference type="NCBI Taxonomy" id="820"/>
    <lineage>
        <taxon>Bacteria</taxon>
        <taxon>Pseudomonadati</taxon>
        <taxon>Bacteroidota</taxon>
        <taxon>Bacteroidia</taxon>
        <taxon>Bacteroidales</taxon>
        <taxon>Bacteroidaceae</taxon>
        <taxon>Bacteroides</taxon>
    </lineage>
</organism>
<evidence type="ECO:0000259" key="1">
    <source>
        <dbReference type="Pfam" id="PF01755"/>
    </source>
</evidence>
<evidence type="ECO:0000313" key="3">
    <source>
        <dbReference type="Proteomes" id="UP000487221"/>
    </source>
</evidence>
<dbReference type="RefSeq" id="WP_133303139.1">
    <property type="nucleotide sequence ID" value="NZ_CP176641.1"/>
</dbReference>
<dbReference type="GO" id="GO:0016740">
    <property type="term" value="F:transferase activity"/>
    <property type="evidence" value="ECO:0007669"/>
    <property type="project" value="UniProtKB-KW"/>
</dbReference>
<reference evidence="2 3" key="1">
    <citation type="journal article" date="2019" name="Nat. Med.">
        <title>A library of human gut bacterial isolates paired with longitudinal multiomics data enables mechanistic microbiome research.</title>
        <authorList>
            <person name="Poyet M."/>
            <person name="Groussin M."/>
            <person name="Gibbons S.M."/>
            <person name="Avila-Pacheco J."/>
            <person name="Jiang X."/>
            <person name="Kearney S.M."/>
            <person name="Perrotta A.R."/>
            <person name="Berdy B."/>
            <person name="Zhao S."/>
            <person name="Lieberman T.D."/>
            <person name="Swanson P.K."/>
            <person name="Smith M."/>
            <person name="Roesemann S."/>
            <person name="Alexander J.E."/>
            <person name="Rich S.A."/>
            <person name="Livny J."/>
            <person name="Vlamakis H."/>
            <person name="Clish C."/>
            <person name="Bullock K."/>
            <person name="Deik A."/>
            <person name="Scott J."/>
            <person name="Pierce K.A."/>
            <person name="Xavier R.J."/>
            <person name="Alm E.J."/>
        </authorList>
    </citation>
    <scope>NUCLEOTIDE SEQUENCE [LARGE SCALE GENOMIC DNA]</scope>
    <source>
        <strain evidence="2 3">BIOML-A19</strain>
    </source>
</reference>
<name>A0A7J5GT46_BACUN</name>
<accession>A0A7J5GT46</accession>
<feature type="domain" description="Glycosyl transferase family 25" evidence="1">
    <location>
        <begin position="2"/>
        <end position="158"/>
    </location>
</feature>
<comment type="caution">
    <text evidence="2">The sequence shown here is derived from an EMBL/GenBank/DDBJ whole genome shotgun (WGS) entry which is preliminary data.</text>
</comment>
<dbReference type="CDD" id="cd06532">
    <property type="entry name" value="Glyco_transf_25"/>
    <property type="match status" value="1"/>
</dbReference>
<dbReference type="InterPro" id="IPR002654">
    <property type="entry name" value="Glyco_trans_25"/>
</dbReference>
<evidence type="ECO:0000313" key="2">
    <source>
        <dbReference type="EMBL" id="KAB4180643.1"/>
    </source>
</evidence>
<dbReference type="Proteomes" id="UP000487221">
    <property type="component" value="Unassembled WGS sequence"/>
</dbReference>